<evidence type="ECO:0000313" key="1">
    <source>
        <dbReference type="EMBL" id="AIZ49560.1"/>
    </source>
</evidence>
<protein>
    <submittedName>
        <fullName evidence="1">Uncharacterized protein</fullName>
    </submittedName>
</protein>
<organism evidence="1">
    <name type="scientific">Aeromonas salmonicida subsp. salmonicida</name>
    <dbReference type="NCBI Taxonomy" id="29491"/>
    <lineage>
        <taxon>Bacteria</taxon>
        <taxon>Pseudomonadati</taxon>
        <taxon>Pseudomonadota</taxon>
        <taxon>Gammaproteobacteria</taxon>
        <taxon>Aeromonadales</taxon>
        <taxon>Aeromonadaceae</taxon>
        <taxon>Aeromonas</taxon>
    </lineage>
</organism>
<proteinExistence type="predicted"/>
<dbReference type="RefSeq" id="WP_005310183.1">
    <property type="nucleotide sequence ID" value="NZ_CP038102.1"/>
</dbReference>
<reference evidence="1" key="2">
    <citation type="journal article" date="2015" name="Vet. Microbiol.">
        <title>Variants of a genomic island in Aeromonas salmonicida subsp. salmonicida link isolates with their geographical origins.</title>
        <authorList>
            <person name="Emond-Rheault J.G."/>
            <person name="Vincent A.T."/>
            <person name="Trudel M.V."/>
            <person name="Brochu F."/>
            <person name="Boyle B."/>
            <person name="Tanaka K.H."/>
            <person name="Attere S.A."/>
            <person name="Jubinville E."/>
            <person name="Loch T.P."/>
            <person name="Winters A.D."/>
            <person name="Faisal M."/>
            <person name="Frenette M."/>
            <person name="Derome N."/>
            <person name="Charette S.J."/>
        </authorList>
    </citation>
    <scope>NUCLEOTIDE SEQUENCE</scope>
    <source>
        <strain evidence="1">01-B526</strain>
    </source>
</reference>
<dbReference type="EMBL" id="KJ626178">
    <property type="protein sequence ID" value="AIZ49560.1"/>
    <property type="molecule type" value="Genomic_DNA"/>
</dbReference>
<accession>A0A0A7KXQ6</accession>
<sequence length="133" mass="14656">MSKDTDFVNFVTDDNTGGYFVMQCQGCDEVFNSKDCHGGGQIADTGDYGDSYCPHCGQVDPEECDNPNLVWNIQQRKINRLADTYQFLAAEYGKILHQAGFSESALAGQQDAMSWLSKRPAVDEEEPANGNSD</sequence>
<dbReference type="AlphaFoldDB" id="A0A0A7KXQ6"/>
<reference evidence="1" key="1">
    <citation type="submission" date="2014-03" db="EMBL/GenBank/DDBJ databases">
        <authorList>
            <person name="Emond-Rheault J.-G."/>
            <person name="Trudel M.V."/>
            <person name="Vincent A.T."/>
            <person name="Brochu F."/>
            <person name="Boyle B."/>
            <person name="Tanaka K.H."/>
            <person name="Attere S.A."/>
            <person name="Jubinville E."/>
            <person name="Frenette M."/>
            <person name="Derome N."/>
            <person name="Charette S.J."/>
        </authorList>
    </citation>
    <scope>NUCLEOTIDE SEQUENCE</scope>
    <source>
        <strain evidence="1">01-B526</strain>
    </source>
</reference>
<name>A0A0A7KXQ6_AERSS</name>